<dbReference type="InterPro" id="IPR053134">
    <property type="entry name" value="RNA-dir_DNA_polymerase"/>
</dbReference>
<keyword evidence="3" id="KW-1185">Reference proteome</keyword>
<dbReference type="InterPro" id="IPR000477">
    <property type="entry name" value="RT_dom"/>
</dbReference>
<feature type="domain" description="Reverse transcriptase" evidence="1">
    <location>
        <begin position="15"/>
        <end position="65"/>
    </location>
</feature>
<dbReference type="InterPro" id="IPR043502">
    <property type="entry name" value="DNA/RNA_pol_sf"/>
</dbReference>
<dbReference type="OrthoDB" id="1936626at2759"/>
<dbReference type="PANTHER" id="PTHR24559">
    <property type="entry name" value="TRANSPOSON TY3-I GAG-POL POLYPROTEIN"/>
    <property type="match status" value="1"/>
</dbReference>
<evidence type="ECO:0000313" key="3">
    <source>
        <dbReference type="Proteomes" id="UP000257109"/>
    </source>
</evidence>
<protein>
    <recommendedName>
        <fullName evidence="1">Reverse transcriptase domain-containing protein</fullName>
    </recommendedName>
</protein>
<proteinExistence type="predicted"/>
<dbReference type="Gene3D" id="3.30.70.270">
    <property type="match status" value="1"/>
</dbReference>
<comment type="caution">
    <text evidence="2">The sequence shown here is derived from an EMBL/GenBank/DDBJ whole genome shotgun (WGS) entry which is preliminary data.</text>
</comment>
<dbReference type="Pfam" id="PF00078">
    <property type="entry name" value="RVT_1"/>
    <property type="match status" value="1"/>
</dbReference>
<dbReference type="Proteomes" id="UP000257109">
    <property type="component" value="Unassembled WGS sequence"/>
</dbReference>
<name>A0A371FAE2_MUCPR</name>
<evidence type="ECO:0000313" key="2">
    <source>
        <dbReference type="EMBL" id="RDX75258.1"/>
    </source>
</evidence>
<reference evidence="2" key="1">
    <citation type="submission" date="2018-05" db="EMBL/GenBank/DDBJ databases">
        <title>Draft genome of Mucuna pruriens seed.</title>
        <authorList>
            <person name="Nnadi N.E."/>
            <person name="Vos R."/>
            <person name="Hasami M.H."/>
            <person name="Devisetty U.K."/>
            <person name="Aguiy J.C."/>
        </authorList>
    </citation>
    <scope>NUCLEOTIDE SEQUENCE [LARGE SCALE GENOMIC DNA]</scope>
    <source>
        <strain evidence="2">JCA_2017</strain>
    </source>
</reference>
<dbReference type="EMBL" id="QJKJ01009886">
    <property type="protein sequence ID" value="RDX75258.1"/>
    <property type="molecule type" value="Genomic_DNA"/>
</dbReference>
<dbReference type="SUPFAM" id="SSF56672">
    <property type="entry name" value="DNA/RNA polymerases"/>
    <property type="match status" value="1"/>
</dbReference>
<accession>A0A371FAE2</accession>
<gene>
    <name evidence="2" type="ORF">CR513_44876</name>
</gene>
<feature type="non-terminal residue" evidence="2">
    <location>
        <position position="1"/>
    </location>
</feature>
<dbReference type="InterPro" id="IPR043128">
    <property type="entry name" value="Rev_trsase/Diguanyl_cyclase"/>
</dbReference>
<dbReference type="AlphaFoldDB" id="A0A371FAE2"/>
<evidence type="ECO:0000259" key="1">
    <source>
        <dbReference type="Pfam" id="PF00078"/>
    </source>
</evidence>
<sequence>MYPPDAYKTTFMTNRSTNYYQVMPFGLKNARATYQRLINEVFACNLEVYVDDMVVKSAGPDEHMKDL</sequence>
<organism evidence="2 3">
    <name type="scientific">Mucuna pruriens</name>
    <name type="common">Velvet bean</name>
    <name type="synonym">Dolichos pruriens</name>
    <dbReference type="NCBI Taxonomy" id="157652"/>
    <lineage>
        <taxon>Eukaryota</taxon>
        <taxon>Viridiplantae</taxon>
        <taxon>Streptophyta</taxon>
        <taxon>Embryophyta</taxon>
        <taxon>Tracheophyta</taxon>
        <taxon>Spermatophyta</taxon>
        <taxon>Magnoliopsida</taxon>
        <taxon>eudicotyledons</taxon>
        <taxon>Gunneridae</taxon>
        <taxon>Pentapetalae</taxon>
        <taxon>rosids</taxon>
        <taxon>fabids</taxon>
        <taxon>Fabales</taxon>
        <taxon>Fabaceae</taxon>
        <taxon>Papilionoideae</taxon>
        <taxon>50 kb inversion clade</taxon>
        <taxon>NPAAA clade</taxon>
        <taxon>indigoferoid/millettioid clade</taxon>
        <taxon>Phaseoleae</taxon>
        <taxon>Mucuna</taxon>
    </lineage>
</organism>
<dbReference type="PANTHER" id="PTHR24559:SF444">
    <property type="entry name" value="REVERSE TRANSCRIPTASE DOMAIN-CONTAINING PROTEIN"/>
    <property type="match status" value="1"/>
</dbReference>